<evidence type="ECO:0000313" key="4">
    <source>
        <dbReference type="Proteomes" id="UP000578819"/>
    </source>
</evidence>
<evidence type="ECO:0000256" key="2">
    <source>
        <dbReference type="SAM" id="Phobius"/>
    </source>
</evidence>
<comment type="caution">
    <text evidence="3">The sequence shown here is derived from an EMBL/GenBank/DDBJ whole genome shotgun (WGS) entry which is preliminary data.</text>
</comment>
<keyword evidence="2" id="KW-1133">Transmembrane helix</keyword>
<organism evidence="3 4">
    <name type="scientific">Micromonospora polyrhachis</name>
    <dbReference type="NCBI Taxonomy" id="1282883"/>
    <lineage>
        <taxon>Bacteria</taxon>
        <taxon>Bacillati</taxon>
        <taxon>Actinomycetota</taxon>
        <taxon>Actinomycetes</taxon>
        <taxon>Micromonosporales</taxon>
        <taxon>Micromonosporaceae</taxon>
        <taxon>Micromonospora</taxon>
    </lineage>
</organism>
<name>A0A7W7WN37_9ACTN</name>
<accession>A0A7W7WN37</accession>
<sequence length="181" mass="18478">MATTAAPSKPDVPAKIAPPAPPPAQPVPAPPKAGDAVASVMRARRLLLGGAALLVLIAIAVAFTRGVATPEAKSTSPSDLPQASQATDRAPEITNIQDERIAVTLTFVDRSEGVAAFYVVGGPTGRQATTLAEAPRASTSVRVNAVNPDVDYCFVVVAVLSVDKVAPSVQVCTSRFGTAKP</sequence>
<dbReference type="EMBL" id="JACHJW010000001">
    <property type="protein sequence ID" value="MBB4957124.1"/>
    <property type="molecule type" value="Genomic_DNA"/>
</dbReference>
<dbReference type="Proteomes" id="UP000578819">
    <property type="component" value="Unassembled WGS sequence"/>
</dbReference>
<evidence type="ECO:0000256" key="1">
    <source>
        <dbReference type="SAM" id="MobiDB-lite"/>
    </source>
</evidence>
<feature type="transmembrane region" description="Helical" evidence="2">
    <location>
        <begin position="46"/>
        <end position="68"/>
    </location>
</feature>
<feature type="region of interest" description="Disordered" evidence="1">
    <location>
        <begin position="1"/>
        <end position="34"/>
    </location>
</feature>
<evidence type="ECO:0000313" key="3">
    <source>
        <dbReference type="EMBL" id="MBB4957124.1"/>
    </source>
</evidence>
<feature type="compositionally biased region" description="Polar residues" evidence="1">
    <location>
        <begin position="72"/>
        <end position="87"/>
    </location>
</feature>
<feature type="region of interest" description="Disordered" evidence="1">
    <location>
        <begin position="70"/>
        <end position="93"/>
    </location>
</feature>
<evidence type="ECO:0008006" key="5">
    <source>
        <dbReference type="Google" id="ProtNLM"/>
    </source>
</evidence>
<reference evidence="3 4" key="1">
    <citation type="submission" date="2020-08" db="EMBL/GenBank/DDBJ databases">
        <title>Sequencing the genomes of 1000 actinobacteria strains.</title>
        <authorList>
            <person name="Klenk H.-P."/>
        </authorList>
    </citation>
    <scope>NUCLEOTIDE SEQUENCE [LARGE SCALE GENOMIC DNA]</scope>
    <source>
        <strain evidence="3 4">DSM 45886</strain>
    </source>
</reference>
<proteinExistence type="predicted"/>
<keyword evidence="4" id="KW-1185">Reference proteome</keyword>
<keyword evidence="2" id="KW-0472">Membrane</keyword>
<dbReference type="AlphaFoldDB" id="A0A7W7WN37"/>
<dbReference type="RefSeq" id="WP_184532942.1">
    <property type="nucleotide sequence ID" value="NZ_JACHJW010000001.1"/>
</dbReference>
<keyword evidence="2" id="KW-0812">Transmembrane</keyword>
<feature type="compositionally biased region" description="Pro residues" evidence="1">
    <location>
        <begin position="16"/>
        <end position="31"/>
    </location>
</feature>
<protein>
    <recommendedName>
        <fullName evidence="5">Fibronectin type-III domain-containing protein</fullName>
    </recommendedName>
</protein>
<gene>
    <name evidence="3" type="ORF">FHR38_000857</name>
</gene>